<reference evidence="9 10" key="1">
    <citation type="submission" date="2016-05" db="EMBL/GenBank/DDBJ databases">
        <title>Complete Genome and Methylome Analysis of Psychrotrophic Bacterial Isolates from Antarctic Lake Untersee.</title>
        <authorList>
            <person name="Fomenkov A."/>
            <person name="Akimov V.N."/>
            <person name="Vasilyeva L.V."/>
            <person name="Andersen D."/>
            <person name="Vincze T."/>
            <person name="Roberts R.J."/>
        </authorList>
    </citation>
    <scope>NUCLEOTIDE SEQUENCE [LARGE SCALE GENOMIC DNA]</scope>
    <source>
        <strain evidence="9 10">U14-5</strain>
    </source>
</reference>
<proteinExistence type="inferred from homology"/>
<dbReference type="InterPro" id="IPR058626">
    <property type="entry name" value="MdtA-like_b-barrel"/>
</dbReference>
<gene>
    <name evidence="9" type="ORF">RGI145_10945</name>
</gene>
<dbReference type="Pfam" id="PF25967">
    <property type="entry name" value="RND-MFP_C"/>
    <property type="match status" value="1"/>
</dbReference>
<sequence>MLGRIAKGSLGLSLGWSVLVAPATLVASTFAAPVLLPSLGLSALAPAAWAQGAPQGPPAVGVIELRPRPVTESTEFVGRIESTDRVDLKARVTGFMQERLFQEGQEVRRGDVLYRLERPPFEAQVAQAQASVASAEAELTNARVSLARAQDLARSNFGTRANLDTATAQERTANANLLSAQAQLRVAQINLGYTNIIAPIDGRIGRTNLTIGNVVSPDVGTLATIVSQDPMRVSFPISSRAATQLYERYANRGGIDAVRVRVRLNTGELYPESGRIEFIDNQINRNTDTILVRALVANPVRGNNSSGTVPSRSLIDGQFVNVYVEGVEPVQAIVVPRAAVLQDQQGSYVFIVDAEKKAQRRDITLGRALGADTVVEKGLNPGDTMVTEGIQRVRPGQVVNPAPAAPAATPAPGPVQPGSTPSGNAPSGSAPSGNAPSGNAPSGSAPTGGSQPGGSQAPSTQPASPAQRNPG</sequence>
<feature type="domain" description="Multidrug resistance protein MdtA-like barrel-sandwich hybrid" evidence="6">
    <location>
        <begin position="85"/>
        <end position="216"/>
    </location>
</feature>
<dbReference type="NCBIfam" id="TIGR01730">
    <property type="entry name" value="RND_mfp"/>
    <property type="match status" value="1"/>
</dbReference>
<evidence type="ECO:0000256" key="2">
    <source>
        <dbReference type="ARBA" id="ARBA00009477"/>
    </source>
</evidence>
<feature type="coiled-coil region" evidence="3">
    <location>
        <begin position="125"/>
        <end position="152"/>
    </location>
</feature>
<evidence type="ECO:0000259" key="8">
    <source>
        <dbReference type="Pfam" id="PF25967"/>
    </source>
</evidence>
<dbReference type="Pfam" id="PF25876">
    <property type="entry name" value="HH_MFP_RND"/>
    <property type="match status" value="1"/>
</dbReference>
<dbReference type="RefSeq" id="WP_075798371.1">
    <property type="nucleotide sequence ID" value="NZ_CP015583.1"/>
</dbReference>
<keyword evidence="3" id="KW-0175">Coiled coil</keyword>
<dbReference type="PANTHER" id="PTHR30158">
    <property type="entry name" value="ACRA/E-RELATED COMPONENT OF DRUG EFFLUX TRANSPORTER"/>
    <property type="match status" value="1"/>
</dbReference>
<dbReference type="SUPFAM" id="SSF111369">
    <property type="entry name" value="HlyD-like secretion proteins"/>
    <property type="match status" value="1"/>
</dbReference>
<evidence type="ECO:0000259" key="5">
    <source>
        <dbReference type="Pfam" id="PF25876"/>
    </source>
</evidence>
<dbReference type="EMBL" id="CP015583">
    <property type="protein sequence ID" value="APT57539.1"/>
    <property type="molecule type" value="Genomic_DNA"/>
</dbReference>
<dbReference type="Gene3D" id="2.40.30.170">
    <property type="match status" value="1"/>
</dbReference>
<dbReference type="InterPro" id="IPR006143">
    <property type="entry name" value="RND_pump_MFP"/>
</dbReference>
<dbReference type="GO" id="GO:0022857">
    <property type="term" value="F:transmembrane transporter activity"/>
    <property type="evidence" value="ECO:0007669"/>
    <property type="project" value="InterPro"/>
</dbReference>
<dbReference type="FunFam" id="2.40.420.20:FF:000001">
    <property type="entry name" value="Efflux RND transporter periplasmic adaptor subunit"/>
    <property type="match status" value="1"/>
</dbReference>
<feature type="compositionally biased region" description="Low complexity" evidence="4">
    <location>
        <begin position="416"/>
        <end position="462"/>
    </location>
</feature>
<feature type="domain" description="Multidrug resistance protein MdtA-like beta-barrel" evidence="7">
    <location>
        <begin position="230"/>
        <end position="299"/>
    </location>
</feature>
<evidence type="ECO:0000313" key="9">
    <source>
        <dbReference type="EMBL" id="APT57539.1"/>
    </source>
</evidence>
<evidence type="ECO:0000256" key="1">
    <source>
        <dbReference type="ARBA" id="ARBA00004196"/>
    </source>
</evidence>
<dbReference type="GO" id="GO:0046677">
    <property type="term" value="P:response to antibiotic"/>
    <property type="evidence" value="ECO:0007669"/>
    <property type="project" value="TreeGrafter"/>
</dbReference>
<dbReference type="GO" id="GO:0005886">
    <property type="term" value="C:plasma membrane"/>
    <property type="evidence" value="ECO:0007669"/>
    <property type="project" value="TreeGrafter"/>
</dbReference>
<dbReference type="KEGG" id="rgi:RGI145_10945"/>
<dbReference type="Gene3D" id="1.10.287.470">
    <property type="entry name" value="Helix hairpin bin"/>
    <property type="match status" value="1"/>
</dbReference>
<name>A0A1L7AFS9_9PROT</name>
<organism evidence="9 10">
    <name type="scientific">Roseomonas gilardii</name>
    <dbReference type="NCBI Taxonomy" id="257708"/>
    <lineage>
        <taxon>Bacteria</taxon>
        <taxon>Pseudomonadati</taxon>
        <taxon>Pseudomonadota</taxon>
        <taxon>Alphaproteobacteria</taxon>
        <taxon>Acetobacterales</taxon>
        <taxon>Roseomonadaceae</taxon>
        <taxon>Roseomonas</taxon>
    </lineage>
</organism>
<dbReference type="STRING" id="257708.RGI145_10945"/>
<dbReference type="InterPro" id="IPR058625">
    <property type="entry name" value="MdtA-like_BSH"/>
</dbReference>
<comment type="subcellular location">
    <subcellularLocation>
        <location evidence="1">Cell envelope</location>
    </subcellularLocation>
</comment>
<dbReference type="Pfam" id="PF25944">
    <property type="entry name" value="Beta-barrel_RND"/>
    <property type="match status" value="1"/>
</dbReference>
<dbReference type="InterPro" id="IPR058627">
    <property type="entry name" value="MdtA-like_C"/>
</dbReference>
<evidence type="ECO:0000256" key="4">
    <source>
        <dbReference type="SAM" id="MobiDB-lite"/>
    </source>
</evidence>
<dbReference type="InterPro" id="IPR058624">
    <property type="entry name" value="MdtA-like_HH"/>
</dbReference>
<dbReference type="GO" id="GO:0030313">
    <property type="term" value="C:cell envelope"/>
    <property type="evidence" value="ECO:0007669"/>
    <property type="project" value="UniProtKB-SubCell"/>
</dbReference>
<feature type="region of interest" description="Disordered" evidence="4">
    <location>
        <begin position="399"/>
        <end position="471"/>
    </location>
</feature>
<dbReference type="Gene3D" id="2.40.50.100">
    <property type="match status" value="1"/>
</dbReference>
<feature type="compositionally biased region" description="Low complexity" evidence="4">
    <location>
        <begin position="399"/>
        <end position="408"/>
    </location>
</feature>
<evidence type="ECO:0000256" key="3">
    <source>
        <dbReference type="SAM" id="Coils"/>
    </source>
</evidence>
<dbReference type="eggNOG" id="COG0845">
    <property type="taxonomic scope" value="Bacteria"/>
</dbReference>
<dbReference type="AlphaFoldDB" id="A0A1L7AFS9"/>
<accession>A0A1L7AFS9</accession>
<evidence type="ECO:0000259" key="7">
    <source>
        <dbReference type="Pfam" id="PF25944"/>
    </source>
</evidence>
<protein>
    <submittedName>
        <fullName evidence="9">Efflux transporter periplasmic adaptor subunit</fullName>
    </submittedName>
</protein>
<comment type="similarity">
    <text evidence="2">Belongs to the membrane fusion protein (MFP) (TC 8.A.1) family.</text>
</comment>
<dbReference type="Pfam" id="PF25917">
    <property type="entry name" value="BSH_RND"/>
    <property type="match status" value="1"/>
</dbReference>
<feature type="domain" description="Multidrug resistance protein MdtA-like C-terminal permuted SH3" evidence="8">
    <location>
        <begin position="331"/>
        <end position="392"/>
    </location>
</feature>
<dbReference type="PANTHER" id="PTHR30158:SF3">
    <property type="entry name" value="MULTIDRUG EFFLUX PUMP SUBUNIT ACRA-RELATED"/>
    <property type="match status" value="1"/>
</dbReference>
<dbReference type="Proteomes" id="UP000185494">
    <property type="component" value="Chromosome 1"/>
</dbReference>
<evidence type="ECO:0000259" key="6">
    <source>
        <dbReference type="Pfam" id="PF25917"/>
    </source>
</evidence>
<dbReference type="Gene3D" id="2.40.420.20">
    <property type="match status" value="1"/>
</dbReference>
<feature type="domain" description="Multidrug resistance protein MdtA-like alpha-helical hairpin" evidence="5">
    <location>
        <begin position="125"/>
        <end position="194"/>
    </location>
</feature>
<evidence type="ECO:0000313" key="10">
    <source>
        <dbReference type="Proteomes" id="UP000185494"/>
    </source>
</evidence>